<dbReference type="GO" id="GO:0016887">
    <property type="term" value="F:ATP hydrolysis activity"/>
    <property type="evidence" value="ECO:0007669"/>
    <property type="project" value="InterPro"/>
</dbReference>
<accession>A0A830GGG9</accession>
<feature type="coiled-coil region" evidence="1">
    <location>
        <begin position="391"/>
        <end position="477"/>
    </location>
</feature>
<dbReference type="SUPFAM" id="SSF52540">
    <property type="entry name" value="P-loop containing nucleoside triphosphate hydrolases"/>
    <property type="match status" value="1"/>
</dbReference>
<organism evidence="4 5">
    <name type="scientific">Halarchaeum nitratireducens</name>
    <dbReference type="NCBI Taxonomy" id="489913"/>
    <lineage>
        <taxon>Archaea</taxon>
        <taxon>Methanobacteriati</taxon>
        <taxon>Methanobacteriota</taxon>
        <taxon>Stenosarchaea group</taxon>
        <taxon>Halobacteria</taxon>
        <taxon>Halobacteriales</taxon>
        <taxon>Halobacteriaceae</taxon>
    </lineage>
</organism>
<sequence>MSEPRIKEEVRQSIREDEAIDDEYVDEFIDLLDAKYRDLEFDDELVSLTRMDIEGFKVIDELDVSISDRATIIHGRNSKGKSSFIEATRFNLFGRDNDDPLITRPINRNYKKLKTDGYWRKGRRNYLVHREMERNQSYEGHNKPNVIENPEDSEHSEAEQRTQSEVDDLIGITPLYEQGFNRFNIFSLFSIISGDLRSFYGWDEATDLIDLLFGIKLTKVDRAIRSELDECKLEDEEQEAKTRLLEYKQRAKRINDEIQELRQEQEQVEDQLSEKVERREELDRLLDKSEADSALSEKIDLKDEISDTQSRLQEKEDEFRSVKQEISKLKDETATDEIAPALQEIQQLISLPNRCPVCTRDVDPEQQQRFNDHGDCPLCGKDVPDDRYETVSEVDEEGEIMEREKRQEELEELESRQRTLEGEIKFLEEELEEKRDQLETLKSREEQSGFAEYKREKEKIEQEIENLRDKNTSLELSIDAKKGTLHGVARQVWEWNQIDEERQRKEQRMDALESYQSIISEERKKARRRLKNRLEERMESLLDVFTRGTFANATGVRFDRGDSYSYTIHRTDNTQKSPGLLGQTDAELLLHMLLFHTTVLAELEEERETVPLKLLLIDSPYGNGPDDENAADVTDFLLELPEILESYQLIVAMADSNLTGRDKLEESYALEPVEQHI</sequence>
<dbReference type="RefSeq" id="WP_188880032.1">
    <property type="nucleotide sequence ID" value="NZ_BMOQ01000011.1"/>
</dbReference>
<dbReference type="GO" id="GO:0005737">
    <property type="term" value="C:cytoplasm"/>
    <property type="evidence" value="ECO:0007669"/>
    <property type="project" value="TreeGrafter"/>
</dbReference>
<evidence type="ECO:0000259" key="3">
    <source>
        <dbReference type="Pfam" id="PF13476"/>
    </source>
</evidence>
<proteinExistence type="predicted"/>
<feature type="domain" description="Rad50/SbcC-type AAA" evidence="3">
    <location>
        <begin position="51"/>
        <end position="332"/>
    </location>
</feature>
<name>A0A830GGG9_9EURY</name>
<gene>
    <name evidence="4" type="ORF">GCM10009021_30240</name>
</gene>
<dbReference type="GO" id="GO:0006302">
    <property type="term" value="P:double-strand break repair"/>
    <property type="evidence" value="ECO:0007669"/>
    <property type="project" value="InterPro"/>
</dbReference>
<dbReference type="AlphaFoldDB" id="A0A830GGG9"/>
<dbReference type="SUPFAM" id="SSF75712">
    <property type="entry name" value="Rad50 coiled-coil Zn hook"/>
    <property type="match status" value="1"/>
</dbReference>
<dbReference type="EMBL" id="BMOQ01000011">
    <property type="protein sequence ID" value="GGN26019.1"/>
    <property type="molecule type" value="Genomic_DNA"/>
</dbReference>
<keyword evidence="5" id="KW-1185">Reference proteome</keyword>
<dbReference type="Pfam" id="PF13476">
    <property type="entry name" value="AAA_23"/>
    <property type="match status" value="1"/>
</dbReference>
<dbReference type="PANTHER" id="PTHR45615:SF40">
    <property type="entry name" value="MYOSIN HEAVY CHAIN, NON-MUSCLE"/>
    <property type="match status" value="1"/>
</dbReference>
<dbReference type="Proteomes" id="UP000608850">
    <property type="component" value="Unassembled WGS sequence"/>
</dbReference>
<dbReference type="OrthoDB" id="308244at2157"/>
<evidence type="ECO:0000313" key="4">
    <source>
        <dbReference type="EMBL" id="GGN26019.1"/>
    </source>
</evidence>
<feature type="compositionally biased region" description="Basic and acidic residues" evidence="2">
    <location>
        <begin position="131"/>
        <end position="142"/>
    </location>
</feature>
<dbReference type="InterPro" id="IPR027417">
    <property type="entry name" value="P-loop_NTPase"/>
</dbReference>
<dbReference type="GO" id="GO:0032982">
    <property type="term" value="C:myosin filament"/>
    <property type="evidence" value="ECO:0007669"/>
    <property type="project" value="TreeGrafter"/>
</dbReference>
<dbReference type="GO" id="GO:0016460">
    <property type="term" value="C:myosin II complex"/>
    <property type="evidence" value="ECO:0007669"/>
    <property type="project" value="TreeGrafter"/>
</dbReference>
<protein>
    <recommendedName>
        <fullName evidence="3">Rad50/SbcC-type AAA domain-containing protein</fullName>
    </recommendedName>
</protein>
<feature type="region of interest" description="Disordered" evidence="2">
    <location>
        <begin position="131"/>
        <end position="164"/>
    </location>
</feature>
<feature type="compositionally biased region" description="Basic and acidic residues" evidence="2">
    <location>
        <begin position="152"/>
        <end position="164"/>
    </location>
</feature>
<feature type="coiled-coil region" evidence="1">
    <location>
        <begin position="237"/>
        <end position="332"/>
    </location>
</feature>
<dbReference type="InterPro" id="IPR038729">
    <property type="entry name" value="Rad50/SbcC_AAA"/>
</dbReference>
<evidence type="ECO:0000313" key="5">
    <source>
        <dbReference type="Proteomes" id="UP000608850"/>
    </source>
</evidence>
<dbReference type="GO" id="GO:0000146">
    <property type="term" value="F:microfilament motor activity"/>
    <property type="evidence" value="ECO:0007669"/>
    <property type="project" value="TreeGrafter"/>
</dbReference>
<reference evidence="4 5" key="1">
    <citation type="journal article" date="2019" name="Int. J. Syst. Evol. Microbiol.">
        <title>The Global Catalogue of Microorganisms (GCM) 10K type strain sequencing project: providing services to taxonomists for standard genome sequencing and annotation.</title>
        <authorList>
            <consortium name="The Broad Institute Genomics Platform"/>
            <consortium name="The Broad Institute Genome Sequencing Center for Infectious Disease"/>
            <person name="Wu L."/>
            <person name="Ma J."/>
        </authorList>
    </citation>
    <scope>NUCLEOTIDE SEQUENCE [LARGE SCALE GENOMIC DNA]</scope>
    <source>
        <strain evidence="4 5">JCM 16331</strain>
    </source>
</reference>
<dbReference type="Gene3D" id="3.40.50.300">
    <property type="entry name" value="P-loop containing nucleotide triphosphate hydrolases"/>
    <property type="match status" value="2"/>
</dbReference>
<evidence type="ECO:0000256" key="2">
    <source>
        <dbReference type="SAM" id="MobiDB-lite"/>
    </source>
</evidence>
<dbReference type="PANTHER" id="PTHR45615">
    <property type="entry name" value="MYOSIN HEAVY CHAIN, NON-MUSCLE"/>
    <property type="match status" value="1"/>
</dbReference>
<dbReference type="GO" id="GO:0051015">
    <property type="term" value="F:actin filament binding"/>
    <property type="evidence" value="ECO:0007669"/>
    <property type="project" value="TreeGrafter"/>
</dbReference>
<keyword evidence="1" id="KW-0175">Coiled coil</keyword>
<evidence type="ECO:0000256" key="1">
    <source>
        <dbReference type="SAM" id="Coils"/>
    </source>
</evidence>
<comment type="caution">
    <text evidence="4">The sequence shown here is derived from an EMBL/GenBank/DDBJ whole genome shotgun (WGS) entry which is preliminary data.</text>
</comment>